<dbReference type="Pfam" id="PF11127">
    <property type="entry name" value="YgaP-like_TM"/>
    <property type="match status" value="1"/>
</dbReference>
<dbReference type="STRING" id="659014.SAMN04487996_13420"/>
<dbReference type="CDD" id="cd07817">
    <property type="entry name" value="SRPBCC_8"/>
    <property type="match status" value="1"/>
</dbReference>
<dbReference type="Proteomes" id="UP000198748">
    <property type="component" value="Unassembled WGS sequence"/>
</dbReference>
<proteinExistence type="inferred from homology"/>
<sequence>MATIKIRSSEFIDRGVIKPLPTGSSYMNVGSTERIVSAAAGLALMYFGLRKFSMPGLLAGAAGAALFERGASGYCPVNNLVQRGPAKKSVETAEITKSLTINKPRTEVYQYWRKLENLPTFMQHLESVSQTDERRSHWVAPVPGGVGKISWDAEIVEEVENEKLSWRSVLNAAVDNSGEVLFKDAPGDQGTEIYVIIKYLPPAGAIGSTVAKLFNPAFKQMLKEDLRRFKRLMEIGEIPVSEAQPSGKKLAFGDTTHDKIEQAYESPLL</sequence>
<dbReference type="InterPro" id="IPR005031">
    <property type="entry name" value="COQ10_START"/>
</dbReference>
<gene>
    <name evidence="4" type="ORF">SAMN04487996_13420</name>
</gene>
<protein>
    <submittedName>
        <fullName evidence="4">Uncharacterized membrane protein</fullName>
    </submittedName>
</protein>
<accession>A0A1G8BS29</accession>
<comment type="similarity">
    <text evidence="1">Belongs to the ribosome association toxin RatA family.</text>
</comment>
<dbReference type="InterPro" id="IPR021309">
    <property type="entry name" value="YgaP-like_TM"/>
</dbReference>
<feature type="domain" description="Coenzyme Q-binding protein COQ10 START" evidence="2">
    <location>
        <begin position="101"/>
        <end position="221"/>
    </location>
</feature>
<reference evidence="5" key="1">
    <citation type="submission" date="2016-10" db="EMBL/GenBank/DDBJ databases">
        <authorList>
            <person name="Varghese N."/>
            <person name="Submissions S."/>
        </authorList>
    </citation>
    <scope>NUCLEOTIDE SEQUENCE [LARGE SCALE GENOMIC DNA]</scope>
    <source>
        <strain evidence="5">DSM 25329</strain>
    </source>
</reference>
<dbReference type="PANTHER" id="PTHR33824">
    <property type="entry name" value="POLYKETIDE CYCLASE/DEHYDRASE AND LIPID TRANSPORT SUPERFAMILY PROTEIN"/>
    <property type="match status" value="1"/>
</dbReference>
<evidence type="ECO:0000313" key="4">
    <source>
        <dbReference type="EMBL" id="SDH35894.1"/>
    </source>
</evidence>
<evidence type="ECO:0000259" key="3">
    <source>
        <dbReference type="Pfam" id="PF11127"/>
    </source>
</evidence>
<dbReference type="PANTHER" id="PTHR33824:SF7">
    <property type="entry name" value="POLYKETIDE CYCLASE_DEHYDRASE AND LIPID TRANSPORT SUPERFAMILY PROTEIN"/>
    <property type="match status" value="1"/>
</dbReference>
<dbReference type="AlphaFoldDB" id="A0A1G8BS29"/>
<dbReference type="InterPro" id="IPR047137">
    <property type="entry name" value="ORF3"/>
</dbReference>
<dbReference type="Gene3D" id="3.30.530.20">
    <property type="match status" value="1"/>
</dbReference>
<evidence type="ECO:0000256" key="1">
    <source>
        <dbReference type="ARBA" id="ARBA00008918"/>
    </source>
</evidence>
<dbReference type="RefSeq" id="WP_090157687.1">
    <property type="nucleotide sequence ID" value="NZ_FNAN01000034.1"/>
</dbReference>
<dbReference type="Pfam" id="PF03364">
    <property type="entry name" value="Polyketide_cyc"/>
    <property type="match status" value="1"/>
</dbReference>
<dbReference type="InterPro" id="IPR023393">
    <property type="entry name" value="START-like_dom_sf"/>
</dbReference>
<dbReference type="OrthoDB" id="9797595at2"/>
<dbReference type="EMBL" id="FNAN01000034">
    <property type="protein sequence ID" value="SDH35894.1"/>
    <property type="molecule type" value="Genomic_DNA"/>
</dbReference>
<evidence type="ECO:0000313" key="5">
    <source>
        <dbReference type="Proteomes" id="UP000198748"/>
    </source>
</evidence>
<evidence type="ECO:0000259" key="2">
    <source>
        <dbReference type="Pfam" id="PF03364"/>
    </source>
</evidence>
<name>A0A1G8BS29_9BACT</name>
<feature type="domain" description="Inner membrane protein YgaP-like transmembrane" evidence="3">
    <location>
        <begin position="27"/>
        <end position="81"/>
    </location>
</feature>
<keyword evidence="5" id="KW-1185">Reference proteome</keyword>
<dbReference type="SUPFAM" id="SSF55961">
    <property type="entry name" value="Bet v1-like"/>
    <property type="match status" value="1"/>
</dbReference>
<organism evidence="4 5">
    <name type="scientific">Dyadobacter soli</name>
    <dbReference type="NCBI Taxonomy" id="659014"/>
    <lineage>
        <taxon>Bacteria</taxon>
        <taxon>Pseudomonadati</taxon>
        <taxon>Bacteroidota</taxon>
        <taxon>Cytophagia</taxon>
        <taxon>Cytophagales</taxon>
        <taxon>Spirosomataceae</taxon>
        <taxon>Dyadobacter</taxon>
    </lineage>
</organism>